<evidence type="ECO:0000313" key="3">
    <source>
        <dbReference type="Proteomes" id="UP000592180"/>
    </source>
</evidence>
<reference evidence="2 3" key="1">
    <citation type="submission" date="2020-08" db="EMBL/GenBank/DDBJ databases">
        <title>Functional genomics of gut bacteria from endangered species of beetles.</title>
        <authorList>
            <person name="Carlos-Shanley C."/>
        </authorList>
    </citation>
    <scope>NUCLEOTIDE SEQUENCE [LARGE SCALE GENOMIC DNA]</scope>
    <source>
        <strain evidence="2 3">S00151</strain>
    </source>
</reference>
<proteinExistence type="predicted"/>
<organism evidence="2 3">
    <name type="scientific">Chryseobacterium defluvii</name>
    <dbReference type="NCBI Taxonomy" id="160396"/>
    <lineage>
        <taxon>Bacteria</taxon>
        <taxon>Pseudomonadati</taxon>
        <taxon>Bacteroidota</taxon>
        <taxon>Flavobacteriia</taxon>
        <taxon>Flavobacteriales</taxon>
        <taxon>Weeksellaceae</taxon>
        <taxon>Chryseobacterium group</taxon>
        <taxon>Chryseobacterium</taxon>
    </lineage>
</organism>
<dbReference type="AlphaFoldDB" id="A0A840KI15"/>
<evidence type="ECO:0000256" key="1">
    <source>
        <dbReference type="SAM" id="MobiDB-lite"/>
    </source>
</evidence>
<gene>
    <name evidence="2" type="ORF">HNP38_002628</name>
</gene>
<accession>A0A840KI15</accession>
<comment type="caution">
    <text evidence="2">The sequence shown here is derived from an EMBL/GenBank/DDBJ whole genome shotgun (WGS) entry which is preliminary data.</text>
</comment>
<sequence length="360" mass="41338">MFTKYADRVFETYQKKKERGLLSLNLAEPTPSKLKQECSIVYLERYKEKDGKTLRLFFLPKEDTSDYGLSIRNIDTDKLKPLSNFLKGRTVETDDKNIELLAWLIDFQPRPYDHKYDYTEAGLDDYDQDDETEESEKPDQKITGPDSGNSDEGEAQGQDQPIENERAEPLGYRVGKRSEPSGGNNGIGKVFMGSTLAVSIALAGYFGLKYKRSGNITPSEKVIDSPKIQGDSEKASIRTDIQETLQTIKRKDRGKEGINFVNIAEKKEKQCMYWNEDHYEKAFCNDEDIPASLIALDRELLENFRKITFPDTITYQSINKVWYLKSGNKFEYFTAPGNHPVKNIELKKLSKYIIDTHILK</sequence>
<name>A0A840KI15_9FLAO</name>
<evidence type="ECO:0000313" key="2">
    <source>
        <dbReference type="EMBL" id="MBB4807324.1"/>
    </source>
</evidence>
<dbReference type="EMBL" id="JACHLE010000003">
    <property type="protein sequence ID" value="MBB4807324.1"/>
    <property type="molecule type" value="Genomic_DNA"/>
</dbReference>
<dbReference type="Proteomes" id="UP000592180">
    <property type="component" value="Unassembled WGS sequence"/>
</dbReference>
<keyword evidence="3" id="KW-1185">Reference proteome</keyword>
<protein>
    <submittedName>
        <fullName evidence="2">Uncharacterized protein</fullName>
    </submittedName>
</protein>
<feature type="region of interest" description="Disordered" evidence="1">
    <location>
        <begin position="125"/>
        <end position="185"/>
    </location>
</feature>
<dbReference type="RefSeq" id="WP_184190127.1">
    <property type="nucleotide sequence ID" value="NZ_JACHLE010000003.1"/>
</dbReference>
<feature type="compositionally biased region" description="Acidic residues" evidence="1">
    <location>
        <begin position="125"/>
        <end position="134"/>
    </location>
</feature>